<dbReference type="AlphaFoldDB" id="A0A4Y2K6P3"/>
<dbReference type="EMBL" id="BGPR01004215">
    <property type="protein sequence ID" value="GBM97236.1"/>
    <property type="molecule type" value="Genomic_DNA"/>
</dbReference>
<organism evidence="1 2">
    <name type="scientific">Araneus ventricosus</name>
    <name type="common">Orbweaver spider</name>
    <name type="synonym">Epeira ventricosa</name>
    <dbReference type="NCBI Taxonomy" id="182803"/>
    <lineage>
        <taxon>Eukaryota</taxon>
        <taxon>Metazoa</taxon>
        <taxon>Ecdysozoa</taxon>
        <taxon>Arthropoda</taxon>
        <taxon>Chelicerata</taxon>
        <taxon>Arachnida</taxon>
        <taxon>Araneae</taxon>
        <taxon>Araneomorphae</taxon>
        <taxon>Entelegynae</taxon>
        <taxon>Araneoidea</taxon>
        <taxon>Araneidae</taxon>
        <taxon>Araneus</taxon>
    </lineage>
</organism>
<accession>A0A4Y2K6P3</accession>
<proteinExistence type="predicted"/>
<evidence type="ECO:0000313" key="1">
    <source>
        <dbReference type="EMBL" id="GBM97236.1"/>
    </source>
</evidence>
<dbReference type="Proteomes" id="UP000499080">
    <property type="component" value="Unassembled WGS sequence"/>
</dbReference>
<gene>
    <name evidence="1" type="ORF">AVEN_180112_1</name>
</gene>
<sequence>MFSLPASTVPTRKRVQFLSCQPQTTGQLYLVVVKKTLARVIASRRKATTMHKNQHLSESAYGVDFADISSTLSCHTCIAPVVPKPKNFPHGWI</sequence>
<comment type="caution">
    <text evidence="1">The sequence shown here is derived from an EMBL/GenBank/DDBJ whole genome shotgun (WGS) entry which is preliminary data.</text>
</comment>
<name>A0A4Y2K6P3_ARAVE</name>
<reference evidence="1 2" key="1">
    <citation type="journal article" date="2019" name="Sci. Rep.">
        <title>Orb-weaving spider Araneus ventricosus genome elucidates the spidroin gene catalogue.</title>
        <authorList>
            <person name="Kono N."/>
            <person name="Nakamura H."/>
            <person name="Ohtoshi R."/>
            <person name="Moran D.A.P."/>
            <person name="Shinohara A."/>
            <person name="Yoshida Y."/>
            <person name="Fujiwara M."/>
            <person name="Mori M."/>
            <person name="Tomita M."/>
            <person name="Arakawa K."/>
        </authorList>
    </citation>
    <scope>NUCLEOTIDE SEQUENCE [LARGE SCALE GENOMIC DNA]</scope>
</reference>
<keyword evidence="2" id="KW-1185">Reference proteome</keyword>
<protein>
    <submittedName>
        <fullName evidence="1">Uncharacterized protein</fullName>
    </submittedName>
</protein>
<evidence type="ECO:0000313" key="2">
    <source>
        <dbReference type="Proteomes" id="UP000499080"/>
    </source>
</evidence>